<dbReference type="SMART" id="SM00421">
    <property type="entry name" value="HTH_LUXR"/>
    <property type="match status" value="1"/>
</dbReference>
<dbReference type="AlphaFoldDB" id="A0AAP9KBQ1"/>
<evidence type="ECO:0000313" key="5">
    <source>
        <dbReference type="EMBL" id="AYO16774.1"/>
    </source>
</evidence>
<dbReference type="Pfam" id="PF00196">
    <property type="entry name" value="GerE"/>
    <property type="match status" value="1"/>
</dbReference>
<dbReference type="PANTHER" id="PTHR44688:SF16">
    <property type="entry name" value="DNA-BINDING TRANSCRIPTIONAL ACTIVATOR DEVR_DOSR"/>
    <property type="match status" value="1"/>
</dbReference>
<dbReference type="InterPro" id="IPR016032">
    <property type="entry name" value="Sig_transdc_resp-reg_C-effctor"/>
</dbReference>
<dbReference type="CDD" id="cd06170">
    <property type="entry name" value="LuxR_C_like"/>
    <property type="match status" value="1"/>
</dbReference>
<dbReference type="Proteomes" id="UP000390336">
    <property type="component" value="Chromosome 2"/>
</dbReference>
<evidence type="ECO:0000256" key="3">
    <source>
        <dbReference type="ARBA" id="ARBA00023163"/>
    </source>
</evidence>
<keyword evidence="7" id="KW-1185">Reference proteome</keyword>
<protein>
    <submittedName>
        <fullName evidence="6">DNA-binding response regulator</fullName>
    </submittedName>
</protein>
<dbReference type="InterPro" id="IPR000792">
    <property type="entry name" value="Tscrpt_reg_LuxR_C"/>
</dbReference>
<evidence type="ECO:0000313" key="8">
    <source>
        <dbReference type="Proteomes" id="UP000390336"/>
    </source>
</evidence>
<dbReference type="Proteomes" id="UP000272136">
    <property type="component" value="Chromosome 2"/>
</dbReference>
<reference evidence="6" key="3">
    <citation type="submission" date="2019-11" db="EMBL/GenBank/DDBJ databases">
        <title>Complete genome sequence of Vibrio owensii SH-14 isolated from shrimp with acute hepatopancreatic necrosis diease.</title>
        <authorList>
            <person name="Liang X."/>
            <person name="Wang Y."/>
        </authorList>
    </citation>
    <scope>NUCLEOTIDE SEQUENCE</scope>
    <source>
        <strain evidence="6">SH14</strain>
    </source>
</reference>
<keyword evidence="2 6" id="KW-0238">DNA-binding</keyword>
<dbReference type="SUPFAM" id="SSF46894">
    <property type="entry name" value="C-terminal effector domain of the bipartite response regulators"/>
    <property type="match status" value="1"/>
</dbReference>
<proteinExistence type="predicted"/>
<organism evidence="6 8">
    <name type="scientific">Vibrio owensii</name>
    <dbReference type="NCBI Taxonomy" id="696485"/>
    <lineage>
        <taxon>Bacteria</taxon>
        <taxon>Pseudomonadati</taxon>
        <taxon>Pseudomonadota</taxon>
        <taxon>Gammaproteobacteria</taxon>
        <taxon>Vibrionales</taxon>
        <taxon>Vibrionaceae</taxon>
        <taxon>Vibrio</taxon>
    </lineage>
</organism>
<dbReference type="PRINTS" id="PR00038">
    <property type="entry name" value="HTHLUXR"/>
</dbReference>
<dbReference type="EMBL" id="CP045860">
    <property type="protein sequence ID" value="QGH48938.1"/>
    <property type="molecule type" value="Genomic_DNA"/>
</dbReference>
<reference evidence="6 8" key="1">
    <citation type="journal article" date="2015" name="Genome Announc.">
        <title>Draft Genome Sequence of Vibrio owensii Strain SH-14, Which Causes Shrimp Acute Hepatopancreatic Necrosis Disease.</title>
        <authorList>
            <person name="Liu L."/>
            <person name="Xiao J."/>
            <person name="Xia X."/>
            <person name="Pan Y."/>
            <person name="Yan S."/>
            <person name="Wang Y."/>
        </authorList>
    </citation>
    <scope>NUCLEOTIDE SEQUENCE [LARGE SCALE GENOMIC DNA]</scope>
    <source>
        <strain evidence="6 8">SH14</strain>
    </source>
</reference>
<keyword evidence="1" id="KW-0805">Transcription regulation</keyword>
<dbReference type="Gene3D" id="1.10.10.10">
    <property type="entry name" value="Winged helix-like DNA-binding domain superfamily/Winged helix DNA-binding domain"/>
    <property type="match status" value="1"/>
</dbReference>
<accession>A0AAP9KBQ1</accession>
<evidence type="ECO:0000256" key="2">
    <source>
        <dbReference type="ARBA" id="ARBA00023125"/>
    </source>
</evidence>
<dbReference type="GO" id="GO:0006355">
    <property type="term" value="P:regulation of DNA-templated transcription"/>
    <property type="evidence" value="ECO:0007669"/>
    <property type="project" value="InterPro"/>
</dbReference>
<evidence type="ECO:0000313" key="6">
    <source>
        <dbReference type="EMBL" id="QGH48938.1"/>
    </source>
</evidence>
<dbReference type="RefSeq" id="WP_054823766.1">
    <property type="nucleotide sequence ID" value="NZ_CP033138.1"/>
</dbReference>
<reference evidence="5 7" key="2">
    <citation type="submission" date="2018-10" db="EMBL/GenBank/DDBJ databases">
        <title>Whole Genome of Vibrio owensii strain 170502, isolated from Acute Hepatopancreatic Necrosis Disease (AHPND) shrimp.</title>
        <authorList>
            <person name="Yan M."/>
            <person name="Wang X."/>
            <person name="Wang Y."/>
        </authorList>
    </citation>
    <scope>NUCLEOTIDE SEQUENCE [LARGE SCALE GENOMIC DNA]</scope>
    <source>
        <strain evidence="5 7">1700302</strain>
    </source>
</reference>
<name>A0AAP9KBQ1_9VIBR</name>
<dbReference type="PROSITE" id="PS50043">
    <property type="entry name" value="HTH_LUXR_2"/>
    <property type="match status" value="1"/>
</dbReference>
<evidence type="ECO:0000256" key="1">
    <source>
        <dbReference type="ARBA" id="ARBA00023015"/>
    </source>
</evidence>
<gene>
    <name evidence="6" type="ORF">APZ19_17515</name>
    <name evidence="5" type="ORF">D0812_20450</name>
</gene>
<dbReference type="Gene3D" id="3.40.50.2300">
    <property type="match status" value="1"/>
</dbReference>
<evidence type="ECO:0000313" key="7">
    <source>
        <dbReference type="Proteomes" id="UP000272136"/>
    </source>
</evidence>
<dbReference type="PROSITE" id="PS00622">
    <property type="entry name" value="HTH_LUXR_1"/>
    <property type="match status" value="1"/>
</dbReference>
<feature type="domain" description="HTH luxR-type" evidence="4">
    <location>
        <begin position="148"/>
        <end position="211"/>
    </location>
</feature>
<sequence>MANSQKVFVVSENPEWSKLVIAGLSHSFKTYNFFIEASVNKLWQLNENDLVIYDRTTLGNPSLHLISPITRGGAWILANASKQDLEGVKGLISMGWCGLLESEMTLELLHKATRMVTSGQLWFSREAMSYSLRNIVRGQVHNGLSMEVVGTKYELSGKEQKVFLYLLQGYSNKEIAEQLNVSLSTIKTHVSHILSKTGKQSRSQLGALMME</sequence>
<evidence type="ECO:0000259" key="4">
    <source>
        <dbReference type="PROSITE" id="PS50043"/>
    </source>
</evidence>
<dbReference type="EMBL" id="CP033138">
    <property type="protein sequence ID" value="AYO16774.1"/>
    <property type="molecule type" value="Genomic_DNA"/>
</dbReference>
<keyword evidence="3" id="KW-0804">Transcription</keyword>
<dbReference type="InterPro" id="IPR036388">
    <property type="entry name" value="WH-like_DNA-bd_sf"/>
</dbReference>
<dbReference type="GO" id="GO:0003677">
    <property type="term" value="F:DNA binding"/>
    <property type="evidence" value="ECO:0007669"/>
    <property type="project" value="UniProtKB-KW"/>
</dbReference>
<dbReference type="PANTHER" id="PTHR44688">
    <property type="entry name" value="DNA-BINDING TRANSCRIPTIONAL ACTIVATOR DEVR_DOSR"/>
    <property type="match status" value="1"/>
</dbReference>